<keyword evidence="7 11" id="KW-1133">Transmembrane helix</keyword>
<feature type="transmembrane region" description="Helical" evidence="11">
    <location>
        <begin position="330"/>
        <end position="362"/>
    </location>
</feature>
<dbReference type="InParanoid" id="A0A1E7F9F6"/>
<dbReference type="PANTHER" id="PTHR13416">
    <property type="match status" value="1"/>
</dbReference>
<dbReference type="Pfam" id="PF07787">
    <property type="entry name" value="TMEM43"/>
    <property type="match status" value="1"/>
</dbReference>
<dbReference type="GO" id="GO:0005637">
    <property type="term" value="C:nuclear inner membrane"/>
    <property type="evidence" value="ECO:0007669"/>
    <property type="project" value="TreeGrafter"/>
</dbReference>
<evidence type="ECO:0000313" key="13">
    <source>
        <dbReference type="Proteomes" id="UP000095751"/>
    </source>
</evidence>
<dbReference type="Proteomes" id="UP000095751">
    <property type="component" value="Unassembled WGS sequence"/>
</dbReference>
<keyword evidence="9" id="KW-0539">Nucleus</keyword>
<evidence type="ECO:0000256" key="9">
    <source>
        <dbReference type="ARBA" id="ARBA00023242"/>
    </source>
</evidence>
<evidence type="ECO:0000256" key="11">
    <source>
        <dbReference type="SAM" id="Phobius"/>
    </source>
</evidence>
<keyword evidence="5 11" id="KW-0812">Transmembrane</keyword>
<comment type="similarity">
    <text evidence="4">Belongs to the TMEM43 family.</text>
</comment>
<keyword evidence="13" id="KW-1185">Reference proteome</keyword>
<evidence type="ECO:0000256" key="3">
    <source>
        <dbReference type="ARBA" id="ARBA00004586"/>
    </source>
</evidence>
<dbReference type="GO" id="GO:0006629">
    <property type="term" value="P:lipid metabolic process"/>
    <property type="evidence" value="ECO:0007669"/>
    <property type="project" value="TreeGrafter"/>
</dbReference>
<dbReference type="GO" id="GO:0005789">
    <property type="term" value="C:endoplasmic reticulum membrane"/>
    <property type="evidence" value="ECO:0007669"/>
    <property type="project" value="UniProtKB-SubCell"/>
</dbReference>
<dbReference type="AlphaFoldDB" id="A0A1E7F9F6"/>
<keyword evidence="8 11" id="KW-0472">Membrane</keyword>
<sequence length="440" mass="48459">MADHLSNWRERLKGSCCGVFVGIVFFFGAFPLLFWNEQRAVQRYDALEEAETQIELISGMNIDPQNEGKLLHFSVDVVNGGGPIADPVFGVECNTTTADCLVLHRYAEMYQWDEEVATKTKEEDGSKTTSKTYKYNKQWMTYHVNSEDFNNRNGDYDNPSSMRFEDYTVSADPILIGAYELPQELISSVYQFPGYAFDVNLTDISDESLRSEATYSQSTGGYYFGVGNDTTTPQIGDQRVWFTETPSSIITIVGVQINNTLSAFVSETGNGGDVLLFKQGNYTATEMFDAAEDANKVTTWLLRFAGLGVMSLGLWLVLRPIELIADIIPILGDIIGCGISFISILFASILSGITISLAWLIYRPVLGAIVLAVFLTVIGCCAFGVKLLQRSLCPSSSTSSGPDGDEQNGDNSEDIKGMEQGEEGEEMEMPVAEVVVKEAY</sequence>
<evidence type="ECO:0000256" key="8">
    <source>
        <dbReference type="ARBA" id="ARBA00023136"/>
    </source>
</evidence>
<evidence type="ECO:0000256" key="10">
    <source>
        <dbReference type="SAM" id="MobiDB-lite"/>
    </source>
</evidence>
<dbReference type="InterPro" id="IPR012430">
    <property type="entry name" value="TMEM43_fam"/>
</dbReference>
<evidence type="ECO:0000256" key="4">
    <source>
        <dbReference type="ARBA" id="ARBA00006627"/>
    </source>
</evidence>
<proteinExistence type="inferred from homology"/>
<feature type="transmembrane region" description="Helical" evidence="11">
    <location>
        <begin position="12"/>
        <end position="35"/>
    </location>
</feature>
<evidence type="ECO:0000256" key="7">
    <source>
        <dbReference type="ARBA" id="ARBA00022989"/>
    </source>
</evidence>
<dbReference type="OrthoDB" id="410725at2759"/>
<dbReference type="PANTHER" id="PTHR13416:SF2">
    <property type="entry name" value="TRANSMEMBRANE PROTEIN 43"/>
    <property type="match status" value="1"/>
</dbReference>
<evidence type="ECO:0000313" key="12">
    <source>
        <dbReference type="EMBL" id="OEU14810.1"/>
    </source>
</evidence>
<evidence type="ECO:0000256" key="6">
    <source>
        <dbReference type="ARBA" id="ARBA00022824"/>
    </source>
</evidence>
<dbReference type="KEGG" id="fcy:FRACYDRAFT_269683"/>
<reference evidence="12 13" key="1">
    <citation type="submission" date="2016-09" db="EMBL/GenBank/DDBJ databases">
        <title>Extensive genetic diversity and differential bi-allelic expression allows diatom success in the polar Southern Ocean.</title>
        <authorList>
            <consortium name="DOE Joint Genome Institute"/>
            <person name="Mock T."/>
            <person name="Otillar R.P."/>
            <person name="Strauss J."/>
            <person name="Dupont C."/>
            <person name="Frickenhaus S."/>
            <person name="Maumus F."/>
            <person name="Mcmullan M."/>
            <person name="Sanges R."/>
            <person name="Schmutz J."/>
            <person name="Toseland A."/>
            <person name="Valas R."/>
            <person name="Veluchamy A."/>
            <person name="Ward B.J."/>
            <person name="Allen A."/>
            <person name="Barry K."/>
            <person name="Falciatore A."/>
            <person name="Ferrante M."/>
            <person name="Fortunato A.E."/>
            <person name="Gloeckner G."/>
            <person name="Gruber A."/>
            <person name="Hipkin R."/>
            <person name="Janech M."/>
            <person name="Kroth P."/>
            <person name="Leese F."/>
            <person name="Lindquist E."/>
            <person name="Lyon B.R."/>
            <person name="Martin J."/>
            <person name="Mayer C."/>
            <person name="Parker M."/>
            <person name="Quesneville H."/>
            <person name="Raymond J."/>
            <person name="Uhlig C."/>
            <person name="Valentin K.U."/>
            <person name="Worden A.Z."/>
            <person name="Armbrust E.V."/>
            <person name="Bowler C."/>
            <person name="Green B."/>
            <person name="Moulton V."/>
            <person name="Van Oosterhout C."/>
            <person name="Grigoriev I."/>
        </authorList>
    </citation>
    <scope>NUCLEOTIDE SEQUENCE [LARGE SCALE GENOMIC DNA]</scope>
    <source>
        <strain evidence="12 13">CCMP1102</strain>
    </source>
</reference>
<evidence type="ECO:0000256" key="1">
    <source>
        <dbReference type="ARBA" id="ARBA00004127"/>
    </source>
</evidence>
<feature type="transmembrane region" description="Helical" evidence="11">
    <location>
        <begin position="300"/>
        <end position="318"/>
    </location>
</feature>
<gene>
    <name evidence="12" type="ORF">FRACYDRAFT_269683</name>
</gene>
<organism evidence="12 13">
    <name type="scientific">Fragilariopsis cylindrus CCMP1102</name>
    <dbReference type="NCBI Taxonomy" id="635003"/>
    <lineage>
        <taxon>Eukaryota</taxon>
        <taxon>Sar</taxon>
        <taxon>Stramenopiles</taxon>
        <taxon>Ochrophyta</taxon>
        <taxon>Bacillariophyta</taxon>
        <taxon>Bacillariophyceae</taxon>
        <taxon>Bacillariophycidae</taxon>
        <taxon>Bacillariales</taxon>
        <taxon>Bacillariaceae</taxon>
        <taxon>Fragilariopsis</taxon>
    </lineage>
</organism>
<accession>A0A1E7F9F6</accession>
<evidence type="ECO:0000256" key="2">
    <source>
        <dbReference type="ARBA" id="ARBA00004259"/>
    </source>
</evidence>
<name>A0A1E7F9F6_9STRA</name>
<feature type="region of interest" description="Disordered" evidence="10">
    <location>
        <begin position="395"/>
        <end position="432"/>
    </location>
</feature>
<feature type="compositionally biased region" description="Acidic residues" evidence="10">
    <location>
        <begin position="403"/>
        <end position="412"/>
    </location>
</feature>
<feature type="transmembrane region" description="Helical" evidence="11">
    <location>
        <begin position="368"/>
        <end position="388"/>
    </location>
</feature>
<evidence type="ECO:0000256" key="5">
    <source>
        <dbReference type="ARBA" id="ARBA00022692"/>
    </source>
</evidence>
<comment type="subcellular location">
    <subcellularLocation>
        <location evidence="1">Endomembrane system</location>
        <topology evidence="1">Multi-pass membrane protein</topology>
    </subcellularLocation>
    <subcellularLocation>
        <location evidence="3">Endoplasmic reticulum membrane</location>
    </subcellularLocation>
    <subcellularLocation>
        <location evidence="2">Nucleus envelope</location>
    </subcellularLocation>
</comment>
<keyword evidence="6" id="KW-0256">Endoplasmic reticulum</keyword>
<dbReference type="EMBL" id="KV784360">
    <property type="protein sequence ID" value="OEU14810.1"/>
    <property type="molecule type" value="Genomic_DNA"/>
</dbReference>
<dbReference type="GO" id="GO:0071763">
    <property type="term" value="P:nuclear membrane organization"/>
    <property type="evidence" value="ECO:0007669"/>
    <property type="project" value="TreeGrafter"/>
</dbReference>
<protein>
    <submittedName>
        <fullName evidence="12">DUF1625-domain-containing protein</fullName>
    </submittedName>
</protein>